<comment type="caution">
    <text evidence="4">The sequence shown here is derived from an EMBL/GenBank/DDBJ whole genome shotgun (WGS) entry which is preliminary data.</text>
</comment>
<dbReference type="Pfam" id="PF13519">
    <property type="entry name" value="VWA_2"/>
    <property type="match status" value="1"/>
</dbReference>
<dbReference type="InterPro" id="IPR002035">
    <property type="entry name" value="VWF_A"/>
</dbReference>
<reference evidence="4 5" key="1">
    <citation type="journal article" date="2015" name="Genome Biol. Evol.">
        <title>Comparative Genomics of a Bacterivorous Green Alga Reveals Evolutionary Causalities and Consequences of Phago-Mixotrophic Mode of Nutrition.</title>
        <authorList>
            <person name="Burns J.A."/>
            <person name="Paasch A."/>
            <person name="Narechania A."/>
            <person name="Kim E."/>
        </authorList>
    </citation>
    <scope>NUCLEOTIDE SEQUENCE [LARGE SCALE GENOMIC DNA]</scope>
    <source>
        <strain evidence="4 5">PLY_AMNH</strain>
    </source>
</reference>
<dbReference type="SUPFAM" id="SSF53300">
    <property type="entry name" value="vWA-like"/>
    <property type="match status" value="1"/>
</dbReference>
<evidence type="ECO:0000313" key="5">
    <source>
        <dbReference type="Proteomes" id="UP001190700"/>
    </source>
</evidence>
<accession>A0AAE0CGK6</accession>
<feature type="domain" description="MoxR" evidence="3">
    <location>
        <begin position="725"/>
        <end position="805"/>
    </location>
</feature>
<name>A0AAE0CGK6_9CHLO</name>
<organism evidence="4 5">
    <name type="scientific">Cymbomonas tetramitiformis</name>
    <dbReference type="NCBI Taxonomy" id="36881"/>
    <lineage>
        <taxon>Eukaryota</taxon>
        <taxon>Viridiplantae</taxon>
        <taxon>Chlorophyta</taxon>
        <taxon>Pyramimonadophyceae</taxon>
        <taxon>Pyramimonadales</taxon>
        <taxon>Pyramimonadaceae</taxon>
        <taxon>Cymbomonas</taxon>
    </lineage>
</organism>
<dbReference type="EMBL" id="LGRX02024346">
    <property type="protein sequence ID" value="KAK3254013.1"/>
    <property type="molecule type" value="Genomic_DNA"/>
</dbReference>
<feature type="non-terminal residue" evidence="4">
    <location>
        <position position="807"/>
    </location>
</feature>
<proteinExistence type="predicted"/>
<evidence type="ECO:0008006" key="6">
    <source>
        <dbReference type="Google" id="ProtNLM"/>
    </source>
</evidence>
<evidence type="ECO:0000256" key="1">
    <source>
        <dbReference type="SAM" id="MobiDB-lite"/>
    </source>
</evidence>
<dbReference type="Gene3D" id="3.40.50.410">
    <property type="entry name" value="von Willebrand factor, type A domain"/>
    <property type="match status" value="1"/>
</dbReference>
<evidence type="ECO:0000313" key="4">
    <source>
        <dbReference type="EMBL" id="KAK3254013.1"/>
    </source>
</evidence>
<dbReference type="PANTHER" id="PTHR36846">
    <property type="entry name" value="PROTEIN VIAA"/>
    <property type="match status" value="1"/>
</dbReference>
<dbReference type="InterPro" id="IPR036465">
    <property type="entry name" value="vWFA_dom_sf"/>
</dbReference>
<dbReference type="Proteomes" id="UP001190700">
    <property type="component" value="Unassembled WGS sequence"/>
</dbReference>
<dbReference type="InterPro" id="IPR045427">
    <property type="entry name" value="MoxR"/>
</dbReference>
<feature type="region of interest" description="Disordered" evidence="1">
    <location>
        <begin position="325"/>
        <end position="349"/>
    </location>
</feature>
<gene>
    <name evidence="4" type="ORF">CYMTET_36757</name>
</gene>
<dbReference type="GO" id="GO:0005829">
    <property type="term" value="C:cytosol"/>
    <property type="evidence" value="ECO:0007669"/>
    <property type="project" value="TreeGrafter"/>
</dbReference>
<evidence type="ECO:0000259" key="3">
    <source>
        <dbReference type="Pfam" id="PF20030"/>
    </source>
</evidence>
<dbReference type="InterPro" id="IPR027417">
    <property type="entry name" value="P-loop_NTPase"/>
</dbReference>
<evidence type="ECO:0000259" key="2">
    <source>
        <dbReference type="Pfam" id="PF13519"/>
    </source>
</evidence>
<keyword evidence="5" id="KW-1185">Reference proteome</keyword>
<sequence length="807" mass="87154">MCPEIMGYISTAALCRLSVPHTHELHKRSSLRSFRLSCARSLTKGLKRGVRVPARKSSHRQEAVHLAANAESFSAPSLFWNEDVSRLVDTGLDICTVSDIKQAALGLQVWRRALKEGRLPEFGSPDAATGAPSVLSAEAALAPWPPEPLHSQFCTALCRLNMPRFTQRHPQLVDTVMRHLLDLAAEFLDAREELGEESPSAEALVETGAAAGTSAKRDAPTELDLGELAAASQQLVDEFISEFSPAIGALGELDALFGSAHGLLSADDEALAKEGVPGGEGFGLGDGVWVHTGWRTLRELQHELRDLRELKALIRSLGRHSEVNGVLRRSPPTTAAREAPPGVSRSPLEPTEVASLCRSGALDRMLPSEAMLLAVGKQEEQPMARAARRMFLAKAVEQDLLTYDLSGWVAETARVLPNKNVNPYRPIAPGGGPLIICLDTSWSMEGQREMLAKAVVVETVRAAHAQQRGCFLFAFAAGSQVAACELGASKQGIQQLLAFLSGSFRGGTDVTSPLREAMDRLEDPSWANSDVLLVSDGELQMPPLKPPLMARLQALRAERGVELHGLLIGKMSSDPLSAICDHVHVFLAEWEAARLQAAVAGARSSKAAQLSCVRRVRSSPRLRYNSPACRSPFGGSMLPLVNRGFRHHVARRTARTFRCRRQCLPDGKDERISNEMVVSFGSSLEAACEQLQAEAAARTAAAMATLEEEATAQVHQAPGKTELLEPLLSSLSQGLVQREVEVGLLLLAALCGEHLLLLGPPGTAKSELGRRLATRCGGAYFERLLTRFTTPEELFGPLSLSALEQDK</sequence>
<dbReference type="SUPFAM" id="SSF52540">
    <property type="entry name" value="P-loop containing nucleoside triphosphate hydrolases"/>
    <property type="match status" value="1"/>
</dbReference>
<dbReference type="PANTHER" id="PTHR36846:SF1">
    <property type="entry name" value="PROTEIN VIAA"/>
    <property type="match status" value="1"/>
</dbReference>
<dbReference type="AlphaFoldDB" id="A0AAE0CGK6"/>
<dbReference type="Gene3D" id="3.40.50.300">
    <property type="entry name" value="P-loop containing nucleotide triphosphate hydrolases"/>
    <property type="match status" value="1"/>
</dbReference>
<protein>
    <recommendedName>
        <fullName evidence="6">VWFA domain-containing protein</fullName>
    </recommendedName>
</protein>
<feature type="domain" description="VWFA" evidence="2">
    <location>
        <begin position="434"/>
        <end position="538"/>
    </location>
</feature>
<dbReference type="Pfam" id="PF20030">
    <property type="entry name" value="bpMoxR"/>
    <property type="match status" value="1"/>
</dbReference>